<accession>A0A8X8XJF7</accession>
<organism evidence="2">
    <name type="scientific">Salvia splendens</name>
    <name type="common">Scarlet sage</name>
    <dbReference type="NCBI Taxonomy" id="180675"/>
    <lineage>
        <taxon>Eukaryota</taxon>
        <taxon>Viridiplantae</taxon>
        <taxon>Streptophyta</taxon>
        <taxon>Embryophyta</taxon>
        <taxon>Tracheophyta</taxon>
        <taxon>Spermatophyta</taxon>
        <taxon>Magnoliopsida</taxon>
        <taxon>eudicotyledons</taxon>
        <taxon>Gunneridae</taxon>
        <taxon>Pentapetalae</taxon>
        <taxon>asterids</taxon>
        <taxon>lamiids</taxon>
        <taxon>Lamiales</taxon>
        <taxon>Lamiaceae</taxon>
        <taxon>Nepetoideae</taxon>
        <taxon>Mentheae</taxon>
        <taxon>Salviinae</taxon>
        <taxon>Salvia</taxon>
        <taxon>Salvia subgen. Calosphace</taxon>
        <taxon>core Calosphace</taxon>
    </lineage>
</organism>
<evidence type="ECO:0000256" key="1">
    <source>
        <dbReference type="SAM" id="MobiDB-lite"/>
    </source>
</evidence>
<dbReference type="PANTHER" id="PTHR46250:SF9">
    <property type="entry name" value="MYB_SANT-LIKE DOMAIN-CONTAINING PROTEIN"/>
    <property type="match status" value="1"/>
</dbReference>
<dbReference type="AlphaFoldDB" id="A0A8X8XJF7"/>
<comment type="caution">
    <text evidence="2">The sequence shown here is derived from an EMBL/GenBank/DDBJ whole genome shotgun (WGS) entry which is preliminary data.</text>
</comment>
<name>A0A8X8XJF7_SALSN</name>
<feature type="compositionally biased region" description="Polar residues" evidence="1">
    <location>
        <begin position="14"/>
        <end position="25"/>
    </location>
</feature>
<reference evidence="2" key="2">
    <citation type="submission" date="2020-08" db="EMBL/GenBank/DDBJ databases">
        <title>Plant Genome Project.</title>
        <authorList>
            <person name="Zhang R.-G."/>
        </authorList>
    </citation>
    <scope>NUCLEOTIDE SEQUENCE</scope>
    <source>
        <strain evidence="2">Huo1</strain>
        <tissue evidence="2">Leaf</tissue>
    </source>
</reference>
<protein>
    <submittedName>
        <fullName evidence="2">Uncharacterized protein</fullName>
    </submittedName>
</protein>
<reference evidence="2" key="1">
    <citation type="submission" date="2018-01" db="EMBL/GenBank/DDBJ databases">
        <authorList>
            <person name="Mao J.F."/>
        </authorList>
    </citation>
    <scope>NUCLEOTIDE SEQUENCE</scope>
    <source>
        <strain evidence="2">Huo1</strain>
        <tissue evidence="2">Leaf</tissue>
    </source>
</reference>
<dbReference type="EMBL" id="PNBA02000009">
    <property type="protein sequence ID" value="KAG6414049.1"/>
    <property type="molecule type" value="Genomic_DNA"/>
</dbReference>
<gene>
    <name evidence="2" type="ORF">SASPL_126766</name>
</gene>
<keyword evidence="3" id="KW-1185">Reference proteome</keyword>
<dbReference type="Proteomes" id="UP000298416">
    <property type="component" value="Unassembled WGS sequence"/>
</dbReference>
<sequence>MADYNRAFVPPAKQSGSPNDNSGSMKTARLKFRKGERSRRMWSTREGEVLIASLVKLVAQGWKSDNGFRAGYHIIHIVLPSTLSLLCKVDANAKLMHDKPWPLWELWKQIFGKDRATGGGAAALARLLGKRGMLYHRTSSQAKIGLNGRTGSTQRTTRVKRKTDAADANLMDFLGNLHAETNARLEMISSRIGYEFDLGKARQCKECLISLAKSLI</sequence>
<evidence type="ECO:0000313" key="3">
    <source>
        <dbReference type="Proteomes" id="UP000298416"/>
    </source>
</evidence>
<dbReference type="PANTHER" id="PTHR46250">
    <property type="entry name" value="MYB/SANT-LIKE DNA-BINDING DOMAIN PROTEIN-RELATED"/>
    <property type="match status" value="1"/>
</dbReference>
<feature type="region of interest" description="Disordered" evidence="1">
    <location>
        <begin position="1"/>
        <end position="27"/>
    </location>
</feature>
<proteinExistence type="predicted"/>
<evidence type="ECO:0000313" key="2">
    <source>
        <dbReference type="EMBL" id="KAG6414049.1"/>
    </source>
</evidence>